<dbReference type="InParanoid" id="D9Q0C4"/>
<dbReference type="EMBL" id="CP001742">
    <property type="protein sequence ID" value="ADL18762.1"/>
    <property type="molecule type" value="Genomic_DNA"/>
</dbReference>
<dbReference type="Proteomes" id="UP000000346">
    <property type="component" value="Chromosome"/>
</dbReference>
<protein>
    <recommendedName>
        <fullName evidence="3">ArnR1-like winged helix-turn-helix domain-containing protein</fullName>
    </recommendedName>
</protein>
<reference evidence="1 2" key="1">
    <citation type="journal article" date="2010" name="Appl. Environ. Microbiol.">
        <title>The genome sequence of the crenarchaeon Acidilobus saccharovorans supports a new order, Acidilobales, and suggests an important ecological role in terrestrial acidic hot springs.</title>
        <authorList>
            <person name="Mardanov A.V."/>
            <person name="Svetlitchnyi V.A."/>
            <person name="Beletsky A.V."/>
            <person name="Prokofeva M.I."/>
            <person name="Bonch-Osmolovskaya E.A."/>
            <person name="Ravin N.V."/>
            <person name="Skryabin K.G."/>
        </authorList>
    </citation>
    <scope>NUCLEOTIDE SEQUENCE [LARGE SCALE GENOMIC DNA]</scope>
    <source>
        <strain evidence="2">DSM 16705 / JCM 18335 / VKM B-2471 / 345-15</strain>
    </source>
</reference>
<keyword evidence="2" id="KW-1185">Reference proteome</keyword>
<name>D9Q0C4_ACIS3</name>
<accession>D9Q0C4</accession>
<evidence type="ECO:0008006" key="3">
    <source>
        <dbReference type="Google" id="ProtNLM"/>
    </source>
</evidence>
<proteinExistence type="predicted"/>
<evidence type="ECO:0000313" key="2">
    <source>
        <dbReference type="Proteomes" id="UP000000346"/>
    </source>
</evidence>
<dbReference type="KEGG" id="asc:ASAC_0355"/>
<dbReference type="HOGENOM" id="CLU_2379217_0_0_2"/>
<evidence type="ECO:0000313" key="1">
    <source>
        <dbReference type="EMBL" id="ADL18762.1"/>
    </source>
</evidence>
<gene>
    <name evidence="1" type="ordered locus">ASAC_0355</name>
</gene>
<dbReference type="AlphaFoldDB" id="D9Q0C4"/>
<organism evidence="1 2">
    <name type="scientific">Acidilobus saccharovorans (strain DSM 16705 / JCM 18335 / VKM B-2471 / 345-15)</name>
    <dbReference type="NCBI Taxonomy" id="666510"/>
    <lineage>
        <taxon>Archaea</taxon>
        <taxon>Thermoproteota</taxon>
        <taxon>Thermoprotei</taxon>
        <taxon>Acidilobales</taxon>
        <taxon>Acidilobaceae</taxon>
        <taxon>Acidilobus</taxon>
    </lineage>
</organism>
<sequence>MFKEKGPLSPGDVSQQLNMPKYKALAMVSCLSSMGLLEPLYIKGSYKIYKISLVGQQFLERAEKAGTAAAAMEDLLLAQQPANESQQGKEAATA</sequence>
<dbReference type="eggNOG" id="arCOG07493">
    <property type="taxonomic scope" value="Archaea"/>
</dbReference>